<proteinExistence type="inferred from homology"/>
<evidence type="ECO:0000256" key="2">
    <source>
        <dbReference type="ARBA" id="ARBA00023015"/>
    </source>
</evidence>
<gene>
    <name evidence="6" type="ORF">VV01_06070</name>
</gene>
<dbReference type="CDD" id="cd08434">
    <property type="entry name" value="PBP2_GltC_like"/>
    <property type="match status" value="1"/>
</dbReference>
<keyword evidence="2" id="KW-0805">Transcription regulation</keyword>
<keyword evidence="7" id="KW-1185">Reference proteome</keyword>
<evidence type="ECO:0000256" key="3">
    <source>
        <dbReference type="ARBA" id="ARBA00023125"/>
    </source>
</evidence>
<protein>
    <recommendedName>
        <fullName evidence="5">HTH lysR-type domain-containing protein</fullName>
    </recommendedName>
</protein>
<dbReference type="PANTHER" id="PTHR30346:SF28">
    <property type="entry name" value="HTH-TYPE TRANSCRIPTIONAL REGULATOR CYNR"/>
    <property type="match status" value="1"/>
</dbReference>
<feature type="domain" description="HTH lysR-type" evidence="5">
    <location>
        <begin position="8"/>
        <end position="57"/>
    </location>
</feature>
<sequence>MRETTRWFVVLAEEQNVTAAAARLQMTQPTLSRMLSRLERRLGATLFDRHGRRLALNDLGRLYADHVRRADTELALAEQAVADRISDEPRVVRLGFLHSFGTWLVPDIVRGSREHDPGLRFELLQGSADLVRDKVIAGELDLGILSPQPASTRVTWRRIMRQSVVLATPLGHPLAGARSVRMEQVEGCSFVAMPREYGMRQILDEACAAAGFEPQVVVECQDLHTVAGLVSAGIGVALLPEEHTTRYPADVAITPLAGAVGGREVGLIWAKGRPLPQPARDVRDALA</sequence>
<dbReference type="STRING" id="1631356.VV01_06070"/>
<evidence type="ECO:0000259" key="5">
    <source>
        <dbReference type="PROSITE" id="PS50931"/>
    </source>
</evidence>
<dbReference type="PROSITE" id="PS50931">
    <property type="entry name" value="HTH_LYSR"/>
    <property type="match status" value="1"/>
</dbReference>
<dbReference type="AlphaFoldDB" id="A0A0L6CGT1"/>
<comment type="caution">
    <text evidence="6">The sequence shown here is derived from an EMBL/GenBank/DDBJ whole genome shotgun (WGS) entry which is preliminary data.</text>
</comment>
<name>A0A0L6CGT1_9MICO</name>
<dbReference type="PRINTS" id="PR00039">
    <property type="entry name" value="HTHLYSR"/>
</dbReference>
<dbReference type="SUPFAM" id="SSF46785">
    <property type="entry name" value="Winged helix' DNA-binding domain"/>
    <property type="match status" value="1"/>
</dbReference>
<organism evidence="6 7">
    <name type="scientific">Luteipulveratus halotolerans</name>
    <dbReference type="NCBI Taxonomy" id="1631356"/>
    <lineage>
        <taxon>Bacteria</taxon>
        <taxon>Bacillati</taxon>
        <taxon>Actinomycetota</taxon>
        <taxon>Actinomycetes</taxon>
        <taxon>Micrococcales</taxon>
        <taxon>Dermacoccaceae</taxon>
        <taxon>Luteipulveratus</taxon>
    </lineage>
</organism>
<keyword evidence="4" id="KW-0804">Transcription</keyword>
<dbReference type="InterPro" id="IPR036390">
    <property type="entry name" value="WH_DNA-bd_sf"/>
</dbReference>
<dbReference type="OrthoDB" id="3636008at2"/>
<dbReference type="Pfam" id="PF03466">
    <property type="entry name" value="LysR_substrate"/>
    <property type="match status" value="1"/>
</dbReference>
<dbReference type="InterPro" id="IPR005119">
    <property type="entry name" value="LysR_subst-bd"/>
</dbReference>
<dbReference type="Proteomes" id="UP000037397">
    <property type="component" value="Unassembled WGS sequence"/>
</dbReference>
<dbReference type="InterPro" id="IPR036388">
    <property type="entry name" value="WH-like_DNA-bd_sf"/>
</dbReference>
<reference evidence="7" key="1">
    <citation type="submission" date="2015-03" db="EMBL/GenBank/DDBJ databases">
        <title>Luteipulveratus halotolerans sp. nov., a novel actinobacterium (Dermacoccaceae) from Sarawak, Malaysia.</title>
        <authorList>
            <person name="Juboi H."/>
            <person name="Basik A."/>
            <person name="Shamsul S.S."/>
            <person name="Arnold P."/>
            <person name="Schmitt E.K."/>
            <person name="Sanglier J.-J."/>
            <person name="Yeo T."/>
        </authorList>
    </citation>
    <scope>NUCLEOTIDE SEQUENCE [LARGE SCALE GENOMIC DNA]</scope>
    <source>
        <strain evidence="7">C296001</strain>
    </source>
</reference>
<dbReference type="GO" id="GO:0032993">
    <property type="term" value="C:protein-DNA complex"/>
    <property type="evidence" value="ECO:0007669"/>
    <property type="project" value="TreeGrafter"/>
</dbReference>
<comment type="similarity">
    <text evidence="1">Belongs to the LysR transcriptional regulatory family.</text>
</comment>
<dbReference type="Gene3D" id="3.40.190.290">
    <property type="match status" value="1"/>
</dbReference>
<dbReference type="EMBL" id="LAIR01000002">
    <property type="protein sequence ID" value="KNX36810.1"/>
    <property type="molecule type" value="Genomic_DNA"/>
</dbReference>
<dbReference type="RefSeq" id="WP_071606308.1">
    <property type="nucleotide sequence ID" value="NZ_LAIR01000002.1"/>
</dbReference>
<dbReference type="PANTHER" id="PTHR30346">
    <property type="entry name" value="TRANSCRIPTIONAL DUAL REGULATOR HCAR-RELATED"/>
    <property type="match status" value="1"/>
</dbReference>
<keyword evidence="3" id="KW-0238">DNA-binding</keyword>
<dbReference type="GO" id="GO:0003677">
    <property type="term" value="F:DNA binding"/>
    <property type="evidence" value="ECO:0007669"/>
    <property type="project" value="UniProtKB-KW"/>
</dbReference>
<dbReference type="PATRIC" id="fig|1631356.3.peg.1160"/>
<dbReference type="InterPro" id="IPR000847">
    <property type="entry name" value="LysR_HTH_N"/>
</dbReference>
<accession>A0A0L6CGT1</accession>
<dbReference type="Gene3D" id="1.10.10.10">
    <property type="entry name" value="Winged helix-like DNA-binding domain superfamily/Winged helix DNA-binding domain"/>
    <property type="match status" value="1"/>
</dbReference>
<dbReference type="GO" id="GO:0003700">
    <property type="term" value="F:DNA-binding transcription factor activity"/>
    <property type="evidence" value="ECO:0007669"/>
    <property type="project" value="InterPro"/>
</dbReference>
<evidence type="ECO:0000313" key="7">
    <source>
        <dbReference type="Proteomes" id="UP000037397"/>
    </source>
</evidence>
<evidence type="ECO:0000256" key="1">
    <source>
        <dbReference type="ARBA" id="ARBA00009437"/>
    </source>
</evidence>
<dbReference type="Pfam" id="PF00126">
    <property type="entry name" value="HTH_1"/>
    <property type="match status" value="1"/>
</dbReference>
<evidence type="ECO:0000256" key="4">
    <source>
        <dbReference type="ARBA" id="ARBA00023163"/>
    </source>
</evidence>
<dbReference type="SUPFAM" id="SSF53850">
    <property type="entry name" value="Periplasmic binding protein-like II"/>
    <property type="match status" value="1"/>
</dbReference>
<evidence type="ECO:0000313" key="6">
    <source>
        <dbReference type="EMBL" id="KNX36810.1"/>
    </source>
</evidence>